<protein>
    <submittedName>
        <fullName evidence="2">Uncharacterized protein</fullName>
    </submittedName>
</protein>
<evidence type="ECO:0000313" key="3">
    <source>
        <dbReference type="Proteomes" id="UP001341281"/>
    </source>
</evidence>
<dbReference type="AlphaFoldDB" id="A0AAQ3TD50"/>
<feature type="compositionally biased region" description="Low complexity" evidence="1">
    <location>
        <begin position="52"/>
        <end position="69"/>
    </location>
</feature>
<name>A0AAQ3TD50_PASNO</name>
<evidence type="ECO:0000256" key="1">
    <source>
        <dbReference type="SAM" id="MobiDB-lite"/>
    </source>
</evidence>
<keyword evidence="3" id="KW-1185">Reference proteome</keyword>
<feature type="region of interest" description="Disordered" evidence="1">
    <location>
        <begin position="16"/>
        <end position="80"/>
    </location>
</feature>
<feature type="compositionally biased region" description="Basic and acidic residues" evidence="1">
    <location>
        <begin position="70"/>
        <end position="80"/>
    </location>
</feature>
<sequence length="146" mass="15660">MAGSWSCRWAPASLRLRRSSTPWSPASGASSVGSTTRAPRPSSTASARPALTSSTSMPPTSGSRTTSSRVKGDEASVVDSTKENLNRLVDVGKGLLKKPVCKVNIETGRNEADANRGTNEDELIRFAKMLVQERRARMQKKGNNTP</sequence>
<gene>
    <name evidence="2" type="ORF">U9M48_018271</name>
</gene>
<dbReference type="PANTHER" id="PTHR32176">
    <property type="entry name" value="XYLOSE ISOMERASE"/>
    <property type="match status" value="1"/>
</dbReference>
<reference evidence="2 3" key="1">
    <citation type="submission" date="2024-02" db="EMBL/GenBank/DDBJ databases">
        <title>High-quality chromosome-scale genome assembly of Pensacola bahiagrass (Paspalum notatum Flugge var. saurae).</title>
        <authorList>
            <person name="Vega J.M."/>
            <person name="Podio M."/>
            <person name="Orjuela J."/>
            <person name="Siena L.A."/>
            <person name="Pessino S.C."/>
            <person name="Combes M.C."/>
            <person name="Mariac C."/>
            <person name="Albertini E."/>
            <person name="Pupilli F."/>
            <person name="Ortiz J.P.A."/>
            <person name="Leblanc O."/>
        </authorList>
    </citation>
    <scope>NUCLEOTIDE SEQUENCE [LARGE SCALE GENOMIC DNA]</scope>
    <source>
        <strain evidence="2">R1</strain>
        <tissue evidence="2">Leaf</tissue>
    </source>
</reference>
<dbReference type="PANTHER" id="PTHR32176:SF84">
    <property type="entry name" value="PATATIN"/>
    <property type="match status" value="1"/>
</dbReference>
<dbReference type="Proteomes" id="UP001341281">
    <property type="component" value="Chromosome 04"/>
</dbReference>
<accession>A0AAQ3TD50</accession>
<dbReference type="GO" id="GO:0004620">
    <property type="term" value="F:phospholipase activity"/>
    <property type="evidence" value="ECO:0007669"/>
    <property type="project" value="TreeGrafter"/>
</dbReference>
<proteinExistence type="predicted"/>
<organism evidence="2 3">
    <name type="scientific">Paspalum notatum var. saurae</name>
    <dbReference type="NCBI Taxonomy" id="547442"/>
    <lineage>
        <taxon>Eukaryota</taxon>
        <taxon>Viridiplantae</taxon>
        <taxon>Streptophyta</taxon>
        <taxon>Embryophyta</taxon>
        <taxon>Tracheophyta</taxon>
        <taxon>Spermatophyta</taxon>
        <taxon>Magnoliopsida</taxon>
        <taxon>Liliopsida</taxon>
        <taxon>Poales</taxon>
        <taxon>Poaceae</taxon>
        <taxon>PACMAD clade</taxon>
        <taxon>Panicoideae</taxon>
        <taxon>Andropogonodae</taxon>
        <taxon>Paspaleae</taxon>
        <taxon>Paspalinae</taxon>
        <taxon>Paspalum</taxon>
    </lineage>
</organism>
<dbReference type="Gene3D" id="3.40.1090.10">
    <property type="entry name" value="Cytosolic phospholipase A2 catalytic domain"/>
    <property type="match status" value="1"/>
</dbReference>
<feature type="compositionally biased region" description="Polar residues" evidence="1">
    <location>
        <begin position="19"/>
        <end position="46"/>
    </location>
</feature>
<dbReference type="GO" id="GO:0047372">
    <property type="term" value="F:monoacylglycerol lipase activity"/>
    <property type="evidence" value="ECO:0007669"/>
    <property type="project" value="TreeGrafter"/>
</dbReference>
<dbReference type="EMBL" id="CP144748">
    <property type="protein sequence ID" value="WVZ69497.1"/>
    <property type="molecule type" value="Genomic_DNA"/>
</dbReference>
<evidence type="ECO:0000313" key="2">
    <source>
        <dbReference type="EMBL" id="WVZ69497.1"/>
    </source>
</evidence>